<protein>
    <submittedName>
        <fullName evidence="1">Uncharacterized protein</fullName>
    </submittedName>
</protein>
<comment type="caution">
    <text evidence="1">The sequence shown here is derived from an EMBL/GenBank/DDBJ whole genome shotgun (WGS) entry which is preliminary data.</text>
</comment>
<organism evidence="1 2">
    <name type="scientific">Stylosanthes scabra</name>
    <dbReference type="NCBI Taxonomy" id="79078"/>
    <lineage>
        <taxon>Eukaryota</taxon>
        <taxon>Viridiplantae</taxon>
        <taxon>Streptophyta</taxon>
        <taxon>Embryophyta</taxon>
        <taxon>Tracheophyta</taxon>
        <taxon>Spermatophyta</taxon>
        <taxon>Magnoliopsida</taxon>
        <taxon>eudicotyledons</taxon>
        <taxon>Gunneridae</taxon>
        <taxon>Pentapetalae</taxon>
        <taxon>rosids</taxon>
        <taxon>fabids</taxon>
        <taxon>Fabales</taxon>
        <taxon>Fabaceae</taxon>
        <taxon>Papilionoideae</taxon>
        <taxon>50 kb inversion clade</taxon>
        <taxon>dalbergioids sensu lato</taxon>
        <taxon>Dalbergieae</taxon>
        <taxon>Pterocarpus clade</taxon>
        <taxon>Stylosanthes</taxon>
    </lineage>
</organism>
<evidence type="ECO:0000313" key="1">
    <source>
        <dbReference type="EMBL" id="MED6121364.1"/>
    </source>
</evidence>
<accession>A0ABU6RC18</accession>
<gene>
    <name evidence="1" type="ORF">PIB30_029481</name>
</gene>
<keyword evidence="2" id="KW-1185">Reference proteome</keyword>
<name>A0ABU6RC18_9FABA</name>
<proteinExistence type="predicted"/>
<sequence>MAQLGQRAHVICELSHVVRKPKRPRSKLRQWPHVIRGVLASYARNWHKEAEFGREDAIRGSQRSLPVHSFIGLSNPNRSVSGNNLITAPPLDGAASGLDRSTPCRRNPHRNPYLQTDVANDSISLELQPGTEHNIPAATTPFNLVRSFDDSVHHCFRPYPDEQDDEHDNIISGESASQVPKMNDLFAGVVDNSSQHSVGEGRR</sequence>
<dbReference type="EMBL" id="JASCZI010030328">
    <property type="protein sequence ID" value="MED6121364.1"/>
    <property type="molecule type" value="Genomic_DNA"/>
</dbReference>
<evidence type="ECO:0000313" key="2">
    <source>
        <dbReference type="Proteomes" id="UP001341840"/>
    </source>
</evidence>
<dbReference type="Proteomes" id="UP001341840">
    <property type="component" value="Unassembled WGS sequence"/>
</dbReference>
<reference evidence="1 2" key="1">
    <citation type="journal article" date="2023" name="Plants (Basel)">
        <title>Bridging the Gap: Combining Genomics and Transcriptomics Approaches to Understand Stylosanthes scabra, an Orphan Legume from the Brazilian Caatinga.</title>
        <authorList>
            <person name="Ferreira-Neto J.R.C."/>
            <person name="da Silva M.D."/>
            <person name="Binneck E."/>
            <person name="de Melo N.F."/>
            <person name="da Silva R.H."/>
            <person name="de Melo A.L.T.M."/>
            <person name="Pandolfi V."/>
            <person name="Bustamante F.O."/>
            <person name="Brasileiro-Vidal A.C."/>
            <person name="Benko-Iseppon A.M."/>
        </authorList>
    </citation>
    <scope>NUCLEOTIDE SEQUENCE [LARGE SCALE GENOMIC DNA]</scope>
    <source>
        <tissue evidence="1">Leaves</tissue>
    </source>
</reference>